<evidence type="ECO:0000313" key="4">
    <source>
        <dbReference type="Proteomes" id="UP000502136"/>
    </source>
</evidence>
<accession>A0A6H2H2H1</accession>
<dbReference type="GO" id="GO:0003723">
    <property type="term" value="F:RNA binding"/>
    <property type="evidence" value="ECO:0007669"/>
    <property type="project" value="InterPro"/>
</dbReference>
<dbReference type="Proteomes" id="UP000502136">
    <property type="component" value="Chromosome"/>
</dbReference>
<dbReference type="PANTHER" id="PTHR30185">
    <property type="entry name" value="CRYPTIC BETA-GLUCOSIDE BGL OPERON ANTITERMINATOR"/>
    <property type="match status" value="1"/>
</dbReference>
<organism evidence="3 4">
    <name type="scientific">Paenibacillus albicereus</name>
    <dbReference type="NCBI Taxonomy" id="2726185"/>
    <lineage>
        <taxon>Bacteria</taxon>
        <taxon>Bacillati</taxon>
        <taxon>Bacillota</taxon>
        <taxon>Bacilli</taxon>
        <taxon>Bacillales</taxon>
        <taxon>Paenibacillaceae</taxon>
        <taxon>Paenibacillus</taxon>
    </lineage>
</organism>
<keyword evidence="1" id="KW-0677">Repeat</keyword>
<dbReference type="Pfam" id="PF00874">
    <property type="entry name" value="PRD"/>
    <property type="match status" value="2"/>
</dbReference>
<dbReference type="KEGG" id="palr:HGI30_21780"/>
<evidence type="ECO:0000259" key="2">
    <source>
        <dbReference type="PROSITE" id="PS51372"/>
    </source>
</evidence>
<dbReference type="Gene3D" id="2.30.24.10">
    <property type="entry name" value="CAT RNA-binding domain"/>
    <property type="match status" value="1"/>
</dbReference>
<proteinExistence type="predicted"/>
<reference evidence="3 4" key="1">
    <citation type="submission" date="2020-04" db="EMBL/GenBank/DDBJ databases">
        <title>Novel Paenibacillus strain UniB2 isolated from commercial digestive syrup.</title>
        <authorList>
            <person name="Thorat V."/>
            <person name="Kirdat K."/>
            <person name="Tiwarekar B."/>
            <person name="Yadav A."/>
        </authorList>
    </citation>
    <scope>NUCLEOTIDE SEQUENCE [LARGE SCALE GENOMIC DNA]</scope>
    <source>
        <strain evidence="3 4">UniB2</strain>
    </source>
</reference>
<keyword evidence="4" id="KW-1185">Reference proteome</keyword>
<dbReference type="InterPro" id="IPR036634">
    <property type="entry name" value="PRD_sf"/>
</dbReference>
<dbReference type="PROSITE" id="PS51372">
    <property type="entry name" value="PRD_2"/>
    <property type="match status" value="2"/>
</dbReference>
<dbReference type="EMBL" id="CP051428">
    <property type="protein sequence ID" value="QJC53894.1"/>
    <property type="molecule type" value="Genomic_DNA"/>
</dbReference>
<dbReference type="SUPFAM" id="SSF63520">
    <property type="entry name" value="PTS-regulatory domain, PRD"/>
    <property type="match status" value="2"/>
</dbReference>
<name>A0A6H2H2H1_9BACL</name>
<dbReference type="InterPro" id="IPR004341">
    <property type="entry name" value="CAT_RNA-bd_dom"/>
</dbReference>
<dbReference type="Pfam" id="PF03123">
    <property type="entry name" value="CAT_RBD"/>
    <property type="match status" value="1"/>
</dbReference>
<dbReference type="SMART" id="SM01061">
    <property type="entry name" value="CAT_RBD"/>
    <property type="match status" value="1"/>
</dbReference>
<dbReference type="RefSeq" id="WP_168909423.1">
    <property type="nucleotide sequence ID" value="NZ_CP051428.1"/>
</dbReference>
<dbReference type="AlphaFoldDB" id="A0A6H2H2H1"/>
<sequence>MSESDRYRIERPVGSNVILAVSEAGGREVVLFGKGIGFGAKAGDGIAKDDPRIEKRYRLDDEEAAERYRTLLEEIEPQTLAIAERIVERIRRDMGIPVHPNVYFALPSHIQFAVYRLKRGMDIHNPFLEETKLALPQEYQIAEEAARMVEEAFGVSLPEEEVGFLTFHVHSAAGELSAGQLARRTRLVADMIDVIEREGGLAIPRSGSDYARLVMHLHHAVDRLAEGRSATHPFAEEIAGKYPEVHRIAAAAAEKMKTELELPVSNHEIGFLAMHVHRLLEACAGKGGGSAAPASPRSENRPR</sequence>
<dbReference type="PANTHER" id="PTHR30185:SF16">
    <property type="entry name" value="PROTEIN GLCT"/>
    <property type="match status" value="1"/>
</dbReference>
<evidence type="ECO:0000313" key="3">
    <source>
        <dbReference type="EMBL" id="QJC53894.1"/>
    </source>
</evidence>
<feature type="domain" description="PRD" evidence="2">
    <location>
        <begin position="180"/>
        <end position="286"/>
    </location>
</feature>
<dbReference type="SUPFAM" id="SSF50151">
    <property type="entry name" value="SacY-like RNA-binding domain"/>
    <property type="match status" value="1"/>
</dbReference>
<evidence type="ECO:0000256" key="1">
    <source>
        <dbReference type="ARBA" id="ARBA00022737"/>
    </source>
</evidence>
<dbReference type="InterPro" id="IPR036650">
    <property type="entry name" value="CAT_RNA-bd_dom_sf"/>
</dbReference>
<dbReference type="InterPro" id="IPR011608">
    <property type="entry name" value="PRD"/>
</dbReference>
<protein>
    <submittedName>
        <fullName evidence="3">Transcription antiterminator</fullName>
    </submittedName>
</protein>
<dbReference type="Gene3D" id="1.10.1790.10">
    <property type="entry name" value="PRD domain"/>
    <property type="match status" value="2"/>
</dbReference>
<dbReference type="InterPro" id="IPR050661">
    <property type="entry name" value="BglG_antiterminators"/>
</dbReference>
<dbReference type="GO" id="GO:0006355">
    <property type="term" value="P:regulation of DNA-templated transcription"/>
    <property type="evidence" value="ECO:0007669"/>
    <property type="project" value="InterPro"/>
</dbReference>
<gene>
    <name evidence="3" type="ORF">HGI30_21780</name>
</gene>
<feature type="domain" description="PRD" evidence="2">
    <location>
        <begin position="74"/>
        <end position="179"/>
    </location>
</feature>